<gene>
    <name evidence="2" type="ORF">XNOV1_A002420</name>
</gene>
<feature type="region of interest" description="Disordered" evidence="1">
    <location>
        <begin position="112"/>
        <end position="134"/>
    </location>
</feature>
<reference evidence="2" key="1">
    <citation type="submission" date="2023-08" db="EMBL/GenBank/DDBJ databases">
        <authorList>
            <person name="Alioto T."/>
            <person name="Alioto T."/>
            <person name="Gomez Garrido J."/>
        </authorList>
    </citation>
    <scope>NUCLEOTIDE SEQUENCE</scope>
</reference>
<feature type="region of interest" description="Disordered" evidence="1">
    <location>
        <begin position="1"/>
        <end position="38"/>
    </location>
</feature>
<keyword evidence="3" id="KW-1185">Reference proteome</keyword>
<dbReference type="EMBL" id="OY660865">
    <property type="protein sequence ID" value="CAJ1050178.1"/>
    <property type="molecule type" value="Genomic_DNA"/>
</dbReference>
<dbReference type="AlphaFoldDB" id="A0AAV1EN64"/>
<feature type="compositionally biased region" description="Basic and acidic residues" evidence="1">
    <location>
        <begin position="7"/>
        <end position="20"/>
    </location>
</feature>
<feature type="compositionally biased region" description="Polar residues" evidence="1">
    <location>
        <begin position="125"/>
        <end position="134"/>
    </location>
</feature>
<evidence type="ECO:0000313" key="3">
    <source>
        <dbReference type="Proteomes" id="UP001178508"/>
    </source>
</evidence>
<sequence length="134" mass="14890">MNPVISERPDQFVPAEDKGQLSKRPRTKPPNDHGAASLNNNMVLDLLDELIHDGVLFPLFAGLVNLGSPFQSGPRQTEVKPPSFSFLAVPLRQLDPYRLLMMTGGDCFHQNLTQEGFNDRPHVQSADQDSRTPV</sequence>
<evidence type="ECO:0000256" key="1">
    <source>
        <dbReference type="SAM" id="MobiDB-lite"/>
    </source>
</evidence>
<organism evidence="2 3">
    <name type="scientific">Xyrichtys novacula</name>
    <name type="common">Pearly razorfish</name>
    <name type="synonym">Hemipteronotus novacula</name>
    <dbReference type="NCBI Taxonomy" id="13765"/>
    <lineage>
        <taxon>Eukaryota</taxon>
        <taxon>Metazoa</taxon>
        <taxon>Chordata</taxon>
        <taxon>Craniata</taxon>
        <taxon>Vertebrata</taxon>
        <taxon>Euteleostomi</taxon>
        <taxon>Actinopterygii</taxon>
        <taxon>Neopterygii</taxon>
        <taxon>Teleostei</taxon>
        <taxon>Neoteleostei</taxon>
        <taxon>Acanthomorphata</taxon>
        <taxon>Eupercaria</taxon>
        <taxon>Labriformes</taxon>
        <taxon>Labridae</taxon>
        <taxon>Xyrichtys</taxon>
    </lineage>
</organism>
<accession>A0AAV1EN64</accession>
<protein>
    <submittedName>
        <fullName evidence="2">Uncharacterized protein</fullName>
    </submittedName>
</protein>
<name>A0AAV1EN64_XYRNO</name>
<proteinExistence type="predicted"/>
<dbReference type="Proteomes" id="UP001178508">
    <property type="component" value="Chromosome 2"/>
</dbReference>
<evidence type="ECO:0000313" key="2">
    <source>
        <dbReference type="EMBL" id="CAJ1050178.1"/>
    </source>
</evidence>